<evidence type="ECO:0000256" key="1">
    <source>
        <dbReference type="ARBA" id="ARBA00022950"/>
    </source>
</evidence>
<organism evidence="4">
    <name type="scientific">Myoviridae sp. ctsNT17</name>
    <dbReference type="NCBI Taxonomy" id="2825191"/>
    <lineage>
        <taxon>Viruses</taxon>
        <taxon>Duplodnaviria</taxon>
        <taxon>Heunggongvirae</taxon>
        <taxon>Uroviricota</taxon>
        <taxon>Caudoviricetes</taxon>
    </lineage>
</organism>
<accession>A0A8S5PF98</accession>
<evidence type="ECO:0000313" key="4">
    <source>
        <dbReference type="EMBL" id="DAE05750.1"/>
    </source>
</evidence>
<keyword evidence="3" id="KW-0231">Viral genome packaging</keyword>
<dbReference type="InterPro" id="IPR006944">
    <property type="entry name" value="Phage/GTA_portal"/>
</dbReference>
<keyword evidence="2" id="KW-1162">Viral penetration into host cytoplasm</keyword>
<dbReference type="InterPro" id="IPR006427">
    <property type="entry name" value="Portal_HK97"/>
</dbReference>
<name>A0A8S5PF98_9CAUD</name>
<keyword evidence="1" id="KW-1188">Viral release from host cell</keyword>
<proteinExistence type="predicted"/>
<dbReference type="NCBIfam" id="TIGR01537">
    <property type="entry name" value="portal_HK97"/>
    <property type="match status" value="1"/>
</dbReference>
<sequence length="354" mass="39963">MCVHIYADMISSMTLHLMRNTALGDVRIVNQLSRKLDIEPNRYVTRKAWMYNIVYTMLTDGDGNQVTYPRYAADGMLDELIPIRPSQVSYMDTADGYTIRINGQVFAPDELLHFRINPDPERPYIGTGYRAVLKDVAKGLRQANATKKALMEAPTPSIIVKVDGLTEEFASVEGRKKLAAQYLDSSESGQPWFIPAEMFSVEQIKPLTLNDLAIAKSLELDKRTVAGIFGVPAYMVGVGNYDKAEHNAFVTTRIMPMAREIEQELTRKLLYSPDLYWRFNPRSLYAYDIGEIINAGAQMVDRMALRRNEWRDWAGFGPDEEMQELLALENYIPADRLGDQAKLIGGDGDGQSND</sequence>
<reference evidence="4" key="1">
    <citation type="journal article" date="2021" name="Proc. Natl. Acad. Sci. U.S.A.">
        <title>A Catalog of Tens of Thousands of Viruses from Human Metagenomes Reveals Hidden Associations with Chronic Diseases.</title>
        <authorList>
            <person name="Tisza M.J."/>
            <person name="Buck C.B."/>
        </authorList>
    </citation>
    <scope>NUCLEOTIDE SEQUENCE</scope>
    <source>
        <strain evidence="4">CtsNT17</strain>
    </source>
</reference>
<protein>
    <submittedName>
        <fullName evidence="4">Portal protein</fullName>
    </submittedName>
</protein>
<evidence type="ECO:0000256" key="2">
    <source>
        <dbReference type="ARBA" id="ARBA00023009"/>
    </source>
</evidence>
<keyword evidence="1" id="KW-0118">Viral capsid assembly</keyword>
<keyword evidence="2" id="KW-1160">Virus entry into host cell</keyword>
<dbReference type="EMBL" id="BK015416">
    <property type="protein sequence ID" value="DAE05750.1"/>
    <property type="molecule type" value="Genomic_DNA"/>
</dbReference>
<dbReference type="Pfam" id="PF04860">
    <property type="entry name" value="Phage_portal"/>
    <property type="match status" value="1"/>
</dbReference>
<keyword evidence="2" id="KW-1171">Viral genome ejection through host cell envelope</keyword>
<evidence type="ECO:0000256" key="3">
    <source>
        <dbReference type="ARBA" id="ARBA00023219"/>
    </source>
</evidence>